<protein>
    <submittedName>
        <fullName evidence="1">Uncharacterized protein</fullName>
    </submittedName>
</protein>
<dbReference type="Proteomes" id="UP000724584">
    <property type="component" value="Unassembled WGS sequence"/>
</dbReference>
<comment type="caution">
    <text evidence="1">The sequence shown here is derived from an EMBL/GenBank/DDBJ whole genome shotgun (WGS) entry which is preliminary data.</text>
</comment>
<organism evidence="1 2">
    <name type="scientific">Chaetomium tenue</name>
    <dbReference type="NCBI Taxonomy" id="1854479"/>
    <lineage>
        <taxon>Eukaryota</taxon>
        <taxon>Fungi</taxon>
        <taxon>Dikarya</taxon>
        <taxon>Ascomycota</taxon>
        <taxon>Pezizomycotina</taxon>
        <taxon>Sordariomycetes</taxon>
        <taxon>Sordariomycetidae</taxon>
        <taxon>Sordariales</taxon>
        <taxon>Chaetomiaceae</taxon>
        <taxon>Chaetomium</taxon>
    </lineage>
</organism>
<name>A0ACB7PRG4_9PEZI</name>
<gene>
    <name evidence="1" type="ORF">F5144DRAFT_556864</name>
</gene>
<accession>A0ACB7PRG4</accession>
<sequence length="97" mass="11586">MSWRVVFLCPDTFTTHYLSFSLFLLLSQQVHHGRLHEKLRLIRNDGNGRNDPWSSSSPHFPSFYTGHILFSHRMSHYEAAYNLTWRFWRLCIDGSWA</sequence>
<evidence type="ECO:0000313" key="1">
    <source>
        <dbReference type="EMBL" id="KAH6650638.1"/>
    </source>
</evidence>
<dbReference type="EMBL" id="JAGIZQ010000001">
    <property type="protein sequence ID" value="KAH6650638.1"/>
    <property type="molecule type" value="Genomic_DNA"/>
</dbReference>
<reference evidence="1 2" key="1">
    <citation type="journal article" date="2021" name="Nat. Commun.">
        <title>Genetic determinants of endophytism in the Arabidopsis root mycobiome.</title>
        <authorList>
            <person name="Mesny F."/>
            <person name="Miyauchi S."/>
            <person name="Thiergart T."/>
            <person name="Pickel B."/>
            <person name="Atanasova L."/>
            <person name="Karlsson M."/>
            <person name="Huettel B."/>
            <person name="Barry K.W."/>
            <person name="Haridas S."/>
            <person name="Chen C."/>
            <person name="Bauer D."/>
            <person name="Andreopoulos W."/>
            <person name="Pangilinan J."/>
            <person name="LaButti K."/>
            <person name="Riley R."/>
            <person name="Lipzen A."/>
            <person name="Clum A."/>
            <person name="Drula E."/>
            <person name="Henrissat B."/>
            <person name="Kohler A."/>
            <person name="Grigoriev I.V."/>
            <person name="Martin F.M."/>
            <person name="Hacquard S."/>
        </authorList>
    </citation>
    <scope>NUCLEOTIDE SEQUENCE [LARGE SCALE GENOMIC DNA]</scope>
    <source>
        <strain evidence="1 2">MPI-SDFR-AT-0079</strain>
    </source>
</reference>
<proteinExistence type="predicted"/>
<evidence type="ECO:0000313" key="2">
    <source>
        <dbReference type="Proteomes" id="UP000724584"/>
    </source>
</evidence>
<keyword evidence="2" id="KW-1185">Reference proteome</keyword>